<evidence type="ECO:0000256" key="15">
    <source>
        <dbReference type="ARBA" id="ARBA00023306"/>
    </source>
</evidence>
<accession>A0A7C2JYW9</accession>
<comment type="subcellular location">
    <subcellularLocation>
        <location evidence="3 19">Cytoplasm</location>
    </subcellularLocation>
</comment>
<dbReference type="Pfam" id="PF01565">
    <property type="entry name" value="FAD_binding_4"/>
    <property type="match status" value="1"/>
</dbReference>
<dbReference type="GO" id="GO:0071949">
    <property type="term" value="F:FAD binding"/>
    <property type="evidence" value="ECO:0007669"/>
    <property type="project" value="InterPro"/>
</dbReference>
<evidence type="ECO:0000256" key="14">
    <source>
        <dbReference type="ARBA" id="ARBA00023002"/>
    </source>
</evidence>
<keyword evidence="14 19" id="KW-0560">Oxidoreductase</keyword>
<evidence type="ECO:0000256" key="10">
    <source>
        <dbReference type="ARBA" id="ARBA00022827"/>
    </source>
</evidence>
<evidence type="ECO:0000256" key="9">
    <source>
        <dbReference type="ARBA" id="ARBA00022630"/>
    </source>
</evidence>
<keyword evidence="8 19" id="KW-0132">Cell division</keyword>
<evidence type="ECO:0000256" key="4">
    <source>
        <dbReference type="ARBA" id="ARBA00004752"/>
    </source>
</evidence>
<dbReference type="InterPro" id="IPR011601">
    <property type="entry name" value="MurB_C"/>
</dbReference>
<feature type="active site" evidence="19">
    <location>
        <position position="288"/>
    </location>
</feature>
<evidence type="ECO:0000256" key="12">
    <source>
        <dbReference type="ARBA" id="ARBA00022960"/>
    </source>
</evidence>
<dbReference type="HAMAP" id="MF_00037">
    <property type="entry name" value="MurB"/>
    <property type="match status" value="1"/>
</dbReference>
<evidence type="ECO:0000256" key="11">
    <source>
        <dbReference type="ARBA" id="ARBA00022857"/>
    </source>
</evidence>
<dbReference type="GO" id="GO:0008762">
    <property type="term" value="F:UDP-N-acetylmuramate dehydrogenase activity"/>
    <property type="evidence" value="ECO:0007669"/>
    <property type="project" value="UniProtKB-UniRule"/>
</dbReference>
<protein>
    <recommendedName>
        <fullName evidence="6 19">UDP-N-acetylenolpyruvoylglucosamine reductase</fullName>
        <ecNumber evidence="5 19">1.3.1.98</ecNumber>
    </recommendedName>
    <alternativeName>
        <fullName evidence="17 19">UDP-N-acetylmuramate dehydrogenase</fullName>
    </alternativeName>
</protein>
<dbReference type="InterPro" id="IPR016166">
    <property type="entry name" value="FAD-bd_PCMH"/>
</dbReference>
<comment type="catalytic activity">
    <reaction evidence="18 19">
        <text>UDP-N-acetyl-alpha-D-muramate + NADP(+) = UDP-N-acetyl-3-O-(1-carboxyvinyl)-alpha-D-glucosamine + NADPH + H(+)</text>
        <dbReference type="Rhea" id="RHEA:12248"/>
        <dbReference type="ChEBI" id="CHEBI:15378"/>
        <dbReference type="ChEBI" id="CHEBI:57783"/>
        <dbReference type="ChEBI" id="CHEBI:58349"/>
        <dbReference type="ChEBI" id="CHEBI:68483"/>
        <dbReference type="ChEBI" id="CHEBI:70757"/>
        <dbReference type="EC" id="1.3.1.98"/>
    </reaction>
</comment>
<comment type="cofactor">
    <cofactor evidence="1 19">
        <name>FAD</name>
        <dbReference type="ChEBI" id="CHEBI:57692"/>
    </cofactor>
</comment>
<dbReference type="Gene3D" id="3.30.43.10">
    <property type="entry name" value="Uridine Diphospho-n-acetylenolpyruvylglucosamine Reductase, domain 2"/>
    <property type="match status" value="1"/>
</dbReference>
<dbReference type="EC" id="1.3.1.98" evidence="5 19"/>
<evidence type="ECO:0000256" key="7">
    <source>
        <dbReference type="ARBA" id="ARBA00022490"/>
    </source>
</evidence>
<evidence type="ECO:0000256" key="2">
    <source>
        <dbReference type="ARBA" id="ARBA00003921"/>
    </source>
</evidence>
<dbReference type="Gene3D" id="3.30.465.10">
    <property type="match status" value="1"/>
</dbReference>
<dbReference type="GO" id="GO:0051301">
    <property type="term" value="P:cell division"/>
    <property type="evidence" value="ECO:0007669"/>
    <property type="project" value="UniProtKB-KW"/>
</dbReference>
<keyword evidence="11 19" id="KW-0521">NADP</keyword>
<dbReference type="GO" id="GO:0008360">
    <property type="term" value="P:regulation of cell shape"/>
    <property type="evidence" value="ECO:0007669"/>
    <property type="project" value="UniProtKB-KW"/>
</dbReference>
<evidence type="ECO:0000256" key="3">
    <source>
        <dbReference type="ARBA" id="ARBA00004496"/>
    </source>
</evidence>
<dbReference type="Gene3D" id="3.90.78.10">
    <property type="entry name" value="UDP-N-acetylenolpyruvoylglucosamine reductase, C-terminal domain"/>
    <property type="match status" value="1"/>
</dbReference>
<feature type="active site" description="Proton donor" evidence="19">
    <location>
        <position position="218"/>
    </location>
</feature>
<dbReference type="InterPro" id="IPR016169">
    <property type="entry name" value="FAD-bd_PCMH_sub2"/>
</dbReference>
<evidence type="ECO:0000256" key="6">
    <source>
        <dbReference type="ARBA" id="ARBA00015188"/>
    </source>
</evidence>
<dbReference type="PANTHER" id="PTHR21071">
    <property type="entry name" value="UDP-N-ACETYLENOLPYRUVOYLGLUCOSAMINE REDUCTASE"/>
    <property type="match status" value="1"/>
</dbReference>
<dbReference type="AlphaFoldDB" id="A0A7C2JYW9"/>
<sequence>MPALDEFSDILRRDEPLAPYTWLKVGGPAQYFLTPRNPDELIRVVRVCADQQIPVRILGGGSNLLVKDEGVSGAVIRLIEPGFSELRIDGAVCHAGAGALLSHVISETVRAGLAGFETLAGIPGTIGGALHGNAGGRHGDIGSLVKSVSFVNLAGEQIVRQGDELTFAYRQSSFDEFIILEAAFQLRVDAPDEITERLRKIWITKKASQPLASQSAGCIFKNPRGLTAGELIEQAGLKGTRIGGAEVSDRHANFLVTTEGATSADVLRLMDLVTSKVAGQFGVHLEPEIVIW</sequence>
<dbReference type="InterPro" id="IPR036635">
    <property type="entry name" value="MurB_C_sf"/>
</dbReference>
<evidence type="ECO:0000313" key="21">
    <source>
        <dbReference type="EMBL" id="HEN14980.1"/>
    </source>
</evidence>
<comment type="similarity">
    <text evidence="19">Belongs to the MurB family.</text>
</comment>
<evidence type="ECO:0000256" key="18">
    <source>
        <dbReference type="ARBA" id="ARBA00048914"/>
    </source>
</evidence>
<dbReference type="GO" id="GO:0071555">
    <property type="term" value="P:cell wall organization"/>
    <property type="evidence" value="ECO:0007669"/>
    <property type="project" value="UniProtKB-KW"/>
</dbReference>
<dbReference type="GO" id="GO:0005829">
    <property type="term" value="C:cytosol"/>
    <property type="evidence" value="ECO:0007669"/>
    <property type="project" value="TreeGrafter"/>
</dbReference>
<proteinExistence type="inferred from homology"/>
<keyword evidence="16 19" id="KW-0961">Cell wall biogenesis/degradation</keyword>
<evidence type="ECO:0000256" key="5">
    <source>
        <dbReference type="ARBA" id="ARBA00012518"/>
    </source>
</evidence>
<evidence type="ECO:0000256" key="1">
    <source>
        <dbReference type="ARBA" id="ARBA00001974"/>
    </source>
</evidence>
<gene>
    <name evidence="19 21" type="primary">murB</name>
    <name evidence="21" type="ORF">ENQ76_05855</name>
</gene>
<keyword evidence="15 19" id="KW-0131">Cell cycle</keyword>
<dbReference type="EMBL" id="DSOK01000171">
    <property type="protein sequence ID" value="HEN14980.1"/>
    <property type="molecule type" value="Genomic_DNA"/>
</dbReference>
<evidence type="ECO:0000256" key="13">
    <source>
        <dbReference type="ARBA" id="ARBA00022984"/>
    </source>
</evidence>
<comment type="function">
    <text evidence="2 19">Cell wall formation.</text>
</comment>
<dbReference type="GO" id="GO:0009252">
    <property type="term" value="P:peptidoglycan biosynthetic process"/>
    <property type="evidence" value="ECO:0007669"/>
    <property type="project" value="UniProtKB-UniRule"/>
</dbReference>
<dbReference type="Pfam" id="PF02873">
    <property type="entry name" value="MurB_C"/>
    <property type="match status" value="1"/>
</dbReference>
<feature type="active site" evidence="19">
    <location>
        <position position="170"/>
    </location>
</feature>
<evidence type="ECO:0000256" key="19">
    <source>
        <dbReference type="HAMAP-Rule" id="MF_00037"/>
    </source>
</evidence>
<keyword evidence="12 19" id="KW-0133">Cell shape</keyword>
<keyword evidence="7 19" id="KW-0963">Cytoplasm</keyword>
<dbReference type="NCBIfam" id="TIGR00179">
    <property type="entry name" value="murB"/>
    <property type="match status" value="1"/>
</dbReference>
<dbReference type="PROSITE" id="PS51387">
    <property type="entry name" value="FAD_PCMH"/>
    <property type="match status" value="1"/>
</dbReference>
<name>A0A7C2JYW9_9PLAN</name>
<dbReference type="PANTHER" id="PTHR21071:SF4">
    <property type="entry name" value="UDP-N-ACETYLENOLPYRUVOYLGLUCOSAMINE REDUCTASE"/>
    <property type="match status" value="1"/>
</dbReference>
<dbReference type="UniPathway" id="UPA00219"/>
<dbReference type="SUPFAM" id="SSF56176">
    <property type="entry name" value="FAD-binding/transporter-associated domain-like"/>
    <property type="match status" value="1"/>
</dbReference>
<comment type="pathway">
    <text evidence="4 19">Cell wall biogenesis; peptidoglycan biosynthesis.</text>
</comment>
<dbReference type="InterPro" id="IPR036318">
    <property type="entry name" value="FAD-bd_PCMH-like_sf"/>
</dbReference>
<keyword evidence="13 19" id="KW-0573">Peptidoglycan synthesis</keyword>
<evidence type="ECO:0000259" key="20">
    <source>
        <dbReference type="PROSITE" id="PS51387"/>
    </source>
</evidence>
<evidence type="ECO:0000256" key="8">
    <source>
        <dbReference type="ARBA" id="ARBA00022618"/>
    </source>
</evidence>
<keyword evidence="9 19" id="KW-0285">Flavoprotein</keyword>
<comment type="caution">
    <text evidence="21">The sequence shown here is derived from an EMBL/GenBank/DDBJ whole genome shotgun (WGS) entry which is preliminary data.</text>
</comment>
<reference evidence="21" key="1">
    <citation type="journal article" date="2020" name="mSystems">
        <title>Genome- and Community-Level Interaction Insights into Carbon Utilization and Element Cycling Functions of Hydrothermarchaeota in Hydrothermal Sediment.</title>
        <authorList>
            <person name="Zhou Z."/>
            <person name="Liu Y."/>
            <person name="Xu W."/>
            <person name="Pan J."/>
            <person name="Luo Z.H."/>
            <person name="Li M."/>
        </authorList>
    </citation>
    <scope>NUCLEOTIDE SEQUENCE [LARGE SCALE GENOMIC DNA]</scope>
    <source>
        <strain evidence="21">SpSt-339</strain>
    </source>
</reference>
<feature type="domain" description="FAD-binding PCMH-type" evidence="20">
    <location>
        <begin position="24"/>
        <end position="189"/>
    </location>
</feature>
<evidence type="ECO:0000256" key="16">
    <source>
        <dbReference type="ARBA" id="ARBA00023316"/>
    </source>
</evidence>
<dbReference type="InterPro" id="IPR006094">
    <property type="entry name" value="Oxid_FAD_bind_N"/>
</dbReference>
<dbReference type="SUPFAM" id="SSF56194">
    <property type="entry name" value="Uridine diphospho-N-Acetylenolpyruvylglucosamine reductase, MurB, C-terminal domain"/>
    <property type="match status" value="1"/>
</dbReference>
<keyword evidence="10 19" id="KW-0274">FAD</keyword>
<organism evidence="21">
    <name type="scientific">Schlesneria paludicola</name>
    <dbReference type="NCBI Taxonomy" id="360056"/>
    <lineage>
        <taxon>Bacteria</taxon>
        <taxon>Pseudomonadati</taxon>
        <taxon>Planctomycetota</taxon>
        <taxon>Planctomycetia</taxon>
        <taxon>Planctomycetales</taxon>
        <taxon>Planctomycetaceae</taxon>
        <taxon>Schlesneria</taxon>
    </lineage>
</organism>
<evidence type="ECO:0000256" key="17">
    <source>
        <dbReference type="ARBA" id="ARBA00031026"/>
    </source>
</evidence>
<dbReference type="NCBIfam" id="NF010480">
    <property type="entry name" value="PRK13905.1"/>
    <property type="match status" value="1"/>
</dbReference>
<dbReference type="InterPro" id="IPR016167">
    <property type="entry name" value="FAD-bd_PCMH_sub1"/>
</dbReference>
<dbReference type="InterPro" id="IPR003170">
    <property type="entry name" value="MurB"/>
</dbReference>